<keyword evidence="1" id="KW-0614">Plasmid</keyword>
<reference evidence="2 3" key="1">
    <citation type="submission" date="2018-06" db="EMBL/GenBank/DDBJ databases">
        <title>Complete Genome Sequence of Desulfobacter hydrogenophilus (DSM3380).</title>
        <authorList>
            <person name="Marietou A."/>
            <person name="Schreiber L."/>
            <person name="Marshall I."/>
            <person name="Jorgensen B."/>
        </authorList>
    </citation>
    <scope>NUCLEOTIDE SEQUENCE [LARGE SCALE GENOMIC DNA]</scope>
    <source>
        <strain evidence="2 3">DSM 3380</strain>
    </source>
</reference>
<dbReference type="EMBL" id="CP036314">
    <property type="protein sequence ID" value="QBH15700.1"/>
    <property type="molecule type" value="Genomic_DNA"/>
</dbReference>
<geneLocation type="plasmid" evidence="1 4">
    <name>unnamed1</name>
</geneLocation>
<dbReference type="AlphaFoldDB" id="A0A328FC41"/>
<proteinExistence type="predicted"/>
<sequence>MGQNEMKEYANQRGMTLAEYKKWLDLQLEFFDFDSAENSPDVAKHIAAVYGFEQAPPEFFLDGEA</sequence>
<keyword evidence="4" id="KW-1185">Reference proteome</keyword>
<gene>
    <name evidence="2" type="ORF">DO021_17560</name>
    <name evidence="1" type="ORF">EYB58_22770</name>
</gene>
<dbReference type="GeneID" id="39462807"/>
<name>A0A328FC41_9BACT</name>
<dbReference type="EMBL" id="QLNI01000040">
    <property type="protein sequence ID" value="RAM00683.1"/>
    <property type="molecule type" value="Genomic_DNA"/>
</dbReference>
<dbReference type="RefSeq" id="WP_111959040.1">
    <property type="nucleotide sequence ID" value="NZ_CP036314.1"/>
</dbReference>
<evidence type="ECO:0000313" key="4">
    <source>
        <dbReference type="Proteomes" id="UP000293902"/>
    </source>
</evidence>
<evidence type="ECO:0000313" key="2">
    <source>
        <dbReference type="EMBL" id="RAM00683.1"/>
    </source>
</evidence>
<protein>
    <submittedName>
        <fullName evidence="2">Uncharacterized protein</fullName>
    </submittedName>
</protein>
<evidence type="ECO:0000313" key="1">
    <source>
        <dbReference type="EMBL" id="QBH15700.1"/>
    </source>
</evidence>
<dbReference type="Proteomes" id="UP000248798">
    <property type="component" value="Unassembled WGS sequence"/>
</dbReference>
<evidence type="ECO:0000313" key="3">
    <source>
        <dbReference type="Proteomes" id="UP000248798"/>
    </source>
</evidence>
<dbReference type="Proteomes" id="UP000293902">
    <property type="component" value="Plasmid unnamed1"/>
</dbReference>
<accession>A0A328FC41</accession>
<organism evidence="2 3">
    <name type="scientific">Desulfobacter hydrogenophilus</name>
    <dbReference type="NCBI Taxonomy" id="2291"/>
    <lineage>
        <taxon>Bacteria</taxon>
        <taxon>Pseudomonadati</taxon>
        <taxon>Thermodesulfobacteriota</taxon>
        <taxon>Desulfobacteria</taxon>
        <taxon>Desulfobacterales</taxon>
        <taxon>Desulfobacteraceae</taxon>
        <taxon>Desulfobacter</taxon>
    </lineage>
</organism>
<reference evidence="1 4" key="2">
    <citation type="submission" date="2019-02" db="EMBL/GenBank/DDBJ databases">
        <title>Complete genome sequence of Desulfobacter hydrogenophilus AcRS1.</title>
        <authorList>
            <person name="Marietou A."/>
            <person name="Lund M.B."/>
            <person name="Marshall I.P.G."/>
            <person name="Schreiber L."/>
            <person name="Jorgensen B."/>
        </authorList>
    </citation>
    <scope>NUCLEOTIDE SEQUENCE [LARGE SCALE GENOMIC DNA]</scope>
    <source>
        <strain evidence="1 4">AcRS1</strain>
        <plasmid evidence="1 4">unnamed1</plasmid>
    </source>
</reference>